<dbReference type="SUPFAM" id="SSF111352">
    <property type="entry name" value="Ammonium transporter"/>
    <property type="match status" value="1"/>
</dbReference>
<feature type="transmembrane region" description="Helical" evidence="8">
    <location>
        <begin position="260"/>
        <end position="281"/>
    </location>
</feature>
<dbReference type="Pfam" id="PF00909">
    <property type="entry name" value="Ammonium_transp"/>
    <property type="match status" value="1"/>
</dbReference>
<evidence type="ECO:0000256" key="8">
    <source>
        <dbReference type="RuleBase" id="RU362002"/>
    </source>
</evidence>
<feature type="transmembrane region" description="Helical" evidence="8">
    <location>
        <begin position="79"/>
        <end position="106"/>
    </location>
</feature>
<dbReference type="EMBL" id="LVJE01000005">
    <property type="protein sequence ID" value="OAB30380.1"/>
    <property type="molecule type" value="Genomic_DNA"/>
</dbReference>
<evidence type="ECO:0000256" key="5">
    <source>
        <dbReference type="ARBA" id="ARBA00022989"/>
    </source>
</evidence>
<dbReference type="GO" id="GO:0008519">
    <property type="term" value="F:ammonium channel activity"/>
    <property type="evidence" value="ECO:0007669"/>
    <property type="project" value="InterPro"/>
</dbReference>
<dbReference type="AlphaFoldDB" id="A0A167ZF20"/>
<keyword evidence="7 8" id="KW-0924">Ammonia transport</keyword>
<evidence type="ECO:0000256" key="1">
    <source>
        <dbReference type="ARBA" id="ARBA00004141"/>
    </source>
</evidence>
<dbReference type="PANTHER" id="PTHR43029:SF21">
    <property type="entry name" value="AMMONIUM TRANSPORTER 1"/>
    <property type="match status" value="1"/>
</dbReference>
<keyword evidence="11" id="KW-1185">Reference proteome</keyword>
<dbReference type="InterPro" id="IPR018047">
    <property type="entry name" value="Ammonium_transpt_CS"/>
</dbReference>
<evidence type="ECO:0000256" key="7">
    <source>
        <dbReference type="ARBA" id="ARBA00023177"/>
    </source>
</evidence>
<gene>
    <name evidence="10" type="ORF">FBFR_02350</name>
</gene>
<dbReference type="RefSeq" id="WP_066076505.1">
    <property type="nucleotide sequence ID" value="NZ_FRDK01000010.1"/>
</dbReference>
<keyword evidence="6 8" id="KW-0472">Membrane</keyword>
<dbReference type="GO" id="GO:0005886">
    <property type="term" value="C:plasma membrane"/>
    <property type="evidence" value="ECO:0007669"/>
    <property type="project" value="UniProtKB-SubCell"/>
</dbReference>
<feature type="transmembrane region" description="Helical" evidence="8">
    <location>
        <begin position="386"/>
        <end position="412"/>
    </location>
</feature>
<evidence type="ECO:0000259" key="9">
    <source>
        <dbReference type="Pfam" id="PF00909"/>
    </source>
</evidence>
<dbReference type="PROSITE" id="PS01219">
    <property type="entry name" value="AMMONIUM_TRANSP"/>
    <property type="match status" value="1"/>
</dbReference>
<feature type="transmembrane region" description="Helical" evidence="8">
    <location>
        <begin position="231"/>
        <end position="248"/>
    </location>
</feature>
<feature type="transmembrane region" description="Helical" evidence="8">
    <location>
        <begin position="126"/>
        <end position="148"/>
    </location>
</feature>
<keyword evidence="4 8" id="KW-0812">Transmembrane</keyword>
<evidence type="ECO:0000256" key="4">
    <source>
        <dbReference type="ARBA" id="ARBA00022692"/>
    </source>
</evidence>
<dbReference type="NCBIfam" id="TIGR00836">
    <property type="entry name" value="amt"/>
    <property type="match status" value="1"/>
</dbReference>
<feature type="transmembrane region" description="Helical" evidence="8">
    <location>
        <begin position="314"/>
        <end position="332"/>
    </location>
</feature>
<comment type="similarity">
    <text evidence="2 8">Belongs to the ammonia transporter channel (TC 1.A.11.2) family.</text>
</comment>
<feature type="domain" description="Ammonium transporter AmtB-like" evidence="9">
    <location>
        <begin position="42"/>
        <end position="437"/>
    </location>
</feature>
<proteinExistence type="inferred from homology"/>
<evidence type="ECO:0000313" key="11">
    <source>
        <dbReference type="Proteomes" id="UP000077164"/>
    </source>
</evidence>
<feature type="transmembrane region" description="Helical" evidence="8">
    <location>
        <begin position="160"/>
        <end position="178"/>
    </location>
</feature>
<comment type="caution">
    <text evidence="10">The sequence shown here is derived from an EMBL/GenBank/DDBJ whole genome shotgun (WGS) entry which is preliminary data.</text>
</comment>
<keyword evidence="5 8" id="KW-1133">Transmembrane helix</keyword>
<protein>
    <recommendedName>
        <fullName evidence="8">Ammonium transporter</fullName>
    </recommendedName>
</protein>
<dbReference type="Gene3D" id="1.10.3430.10">
    <property type="entry name" value="Ammonium transporter AmtB like domains"/>
    <property type="match status" value="1"/>
</dbReference>
<dbReference type="STRING" id="249352.SAMN05444395_11043"/>
<feature type="transmembrane region" description="Helical" evidence="8">
    <location>
        <begin position="288"/>
        <end position="308"/>
    </location>
</feature>
<dbReference type="InterPro" id="IPR024041">
    <property type="entry name" value="NH4_transpt_AmtB-like_dom"/>
</dbReference>
<reference evidence="10 11" key="1">
    <citation type="submission" date="2016-03" db="EMBL/GenBank/DDBJ databases">
        <title>Draft genome sequence of Flavobacterium fryxellicola DSM 16209.</title>
        <authorList>
            <person name="Shin S.-K."/>
            <person name="Yi H."/>
        </authorList>
    </citation>
    <scope>NUCLEOTIDE SEQUENCE [LARGE SCALE GENOMIC DNA]</scope>
    <source>
        <strain evidence="10 11">DSM 16209</strain>
    </source>
</reference>
<feature type="transmembrane region" description="Helical" evidence="8">
    <location>
        <begin position="43"/>
        <end position="67"/>
    </location>
</feature>
<name>A0A167ZF20_9FLAO</name>
<feature type="transmembrane region" description="Helical" evidence="8">
    <location>
        <begin position="198"/>
        <end position="219"/>
    </location>
</feature>
<comment type="subcellular location">
    <subcellularLocation>
        <location evidence="8">Cell membrane</location>
        <topology evidence="8">Multi-pass membrane protein</topology>
    </subcellularLocation>
    <subcellularLocation>
        <location evidence="1">Membrane</location>
        <topology evidence="1">Multi-pass membrane protein</topology>
    </subcellularLocation>
</comment>
<feature type="transmembrane region" description="Helical" evidence="8">
    <location>
        <begin position="344"/>
        <end position="366"/>
    </location>
</feature>
<evidence type="ECO:0000256" key="3">
    <source>
        <dbReference type="ARBA" id="ARBA00022448"/>
    </source>
</evidence>
<dbReference type="OrthoDB" id="9814202at2"/>
<dbReference type="InterPro" id="IPR029020">
    <property type="entry name" value="Ammonium/urea_transptr"/>
</dbReference>
<dbReference type="Proteomes" id="UP000077164">
    <property type="component" value="Unassembled WGS sequence"/>
</dbReference>
<sequence length="438" mass="46880">MRKIILSVLLITILAVTLFSNYFFIDSPSPTEVIKFDTGDTAWMIVATALVLIMTPGLGFFYGGMVGKKNVISTMLQSFMAMIIVTVLWVVIAFGLSFGPSIGGIIGNPIPHLFFQDVGTNTAWSLAPTIPFMLFALFQAKFAIITPALITGAFAERIRFWAYLLFMVLFILFVYTPLAHMTWHPDGIFFKMGVLDFAGGTVVHMSAGWAALAGAIFLGKRKGQKVNPARITYVLLGTGLLWFGWFGFNAGSALGSNGLAVQALGTTTIAAAAAGMAWVFLDKILGHKLSAMGACIGVVVGLVAITPAAGFVSIPHAMFIGIFASVVSNLVVRSFHKGKIDDALDVFACHGVGGMVGMLLTGVFASKAINPVVGDNQGLIFGDATLFLNQLTALVVVSIFAFTASYFLFFIVNKITPLRVSEEKEELGLDISQHGEFL</sequence>
<evidence type="ECO:0000256" key="6">
    <source>
        <dbReference type="ARBA" id="ARBA00023136"/>
    </source>
</evidence>
<dbReference type="InterPro" id="IPR001905">
    <property type="entry name" value="Ammonium_transpt"/>
</dbReference>
<dbReference type="PANTHER" id="PTHR43029">
    <property type="entry name" value="AMMONIUM TRANSPORTER MEP2"/>
    <property type="match status" value="1"/>
</dbReference>
<evidence type="ECO:0000256" key="2">
    <source>
        <dbReference type="ARBA" id="ARBA00005887"/>
    </source>
</evidence>
<keyword evidence="3 8" id="KW-0813">Transport</keyword>
<organism evidence="10 11">
    <name type="scientific">Flavobacterium fryxellicola</name>
    <dbReference type="NCBI Taxonomy" id="249352"/>
    <lineage>
        <taxon>Bacteria</taxon>
        <taxon>Pseudomonadati</taxon>
        <taxon>Bacteroidota</taxon>
        <taxon>Flavobacteriia</taxon>
        <taxon>Flavobacteriales</taxon>
        <taxon>Flavobacteriaceae</taxon>
        <taxon>Flavobacterium</taxon>
    </lineage>
</organism>
<accession>A0A167ZF20</accession>
<evidence type="ECO:0000313" key="10">
    <source>
        <dbReference type="EMBL" id="OAB30380.1"/>
    </source>
</evidence>